<accession>A0AAW0KAY1</accession>
<proteinExistence type="predicted"/>
<dbReference type="AlphaFoldDB" id="A0AAW0KAY1"/>
<dbReference type="EMBL" id="PKMF04000364">
    <property type="protein sequence ID" value="KAK7835763.1"/>
    <property type="molecule type" value="Genomic_DNA"/>
</dbReference>
<name>A0AAW0KAY1_QUESU</name>
<dbReference type="PANTHER" id="PTHR45651:SF5">
    <property type="entry name" value="CYCLIC NUCLEOTIDE-GATED ION CHANNEL 1"/>
    <property type="match status" value="1"/>
</dbReference>
<evidence type="ECO:0000313" key="3">
    <source>
        <dbReference type="Proteomes" id="UP000237347"/>
    </source>
</evidence>
<keyword evidence="1" id="KW-0406">Ion transport</keyword>
<keyword evidence="1" id="KW-0407">Ion channel</keyword>
<reference evidence="2 3" key="1">
    <citation type="journal article" date="2018" name="Sci. Data">
        <title>The draft genome sequence of cork oak.</title>
        <authorList>
            <person name="Ramos A.M."/>
            <person name="Usie A."/>
            <person name="Barbosa P."/>
            <person name="Barros P.M."/>
            <person name="Capote T."/>
            <person name="Chaves I."/>
            <person name="Simoes F."/>
            <person name="Abreu I."/>
            <person name="Carrasquinho I."/>
            <person name="Faro C."/>
            <person name="Guimaraes J.B."/>
            <person name="Mendonca D."/>
            <person name="Nobrega F."/>
            <person name="Rodrigues L."/>
            <person name="Saibo N.J.M."/>
            <person name="Varela M.C."/>
            <person name="Egas C."/>
            <person name="Matos J."/>
            <person name="Miguel C.M."/>
            <person name="Oliveira M.M."/>
            <person name="Ricardo C.P."/>
            <person name="Goncalves S."/>
        </authorList>
    </citation>
    <scope>NUCLEOTIDE SEQUENCE [LARGE SCALE GENOMIC DNA]</scope>
    <source>
        <strain evidence="3">cv. HL8</strain>
    </source>
</reference>
<keyword evidence="1" id="KW-0813">Transport</keyword>
<gene>
    <name evidence="2" type="primary">CNGC1_48</name>
    <name evidence="2" type="ORF">CFP56_023063</name>
</gene>
<feature type="non-terminal residue" evidence="2">
    <location>
        <position position="1"/>
    </location>
</feature>
<dbReference type="Proteomes" id="UP000237347">
    <property type="component" value="Unassembled WGS sequence"/>
</dbReference>
<dbReference type="GO" id="GO:0016020">
    <property type="term" value="C:membrane"/>
    <property type="evidence" value="ECO:0007669"/>
    <property type="project" value="UniProtKB-SubCell"/>
</dbReference>
<protein>
    <submittedName>
        <fullName evidence="2">Cyclic nucleotide-gated ion channel 1</fullName>
    </submittedName>
</protein>
<evidence type="ECO:0000256" key="1">
    <source>
        <dbReference type="ARBA" id="ARBA00023303"/>
    </source>
</evidence>
<dbReference type="PANTHER" id="PTHR45651">
    <property type="entry name" value="CYCLIC NUCLEOTIDE-GATED ION CHANNEL 15-RELATED-RELATED"/>
    <property type="match status" value="1"/>
</dbReference>
<keyword evidence="3" id="KW-1185">Reference proteome</keyword>
<comment type="caution">
    <text evidence="2">The sequence shown here is derived from an EMBL/GenBank/DDBJ whole genome shotgun (WGS) entry which is preliminary data.</text>
</comment>
<sequence length="100" mass="11587">NIMMFNEMLLVGINIVKDILDVSKVLSTVTSMKEITDFLINNVCRINKPNTKLFDFGIFLEALQSGVLESKDFPQKLFYCFWWGLQNLRFAHKLDSSVSY</sequence>
<dbReference type="GO" id="GO:0034220">
    <property type="term" value="P:monoatomic ion transmembrane transport"/>
    <property type="evidence" value="ECO:0007669"/>
    <property type="project" value="UniProtKB-KW"/>
</dbReference>
<evidence type="ECO:0000313" key="2">
    <source>
        <dbReference type="EMBL" id="KAK7835763.1"/>
    </source>
</evidence>
<organism evidence="2 3">
    <name type="scientific">Quercus suber</name>
    <name type="common">Cork oak</name>
    <dbReference type="NCBI Taxonomy" id="58331"/>
    <lineage>
        <taxon>Eukaryota</taxon>
        <taxon>Viridiplantae</taxon>
        <taxon>Streptophyta</taxon>
        <taxon>Embryophyta</taxon>
        <taxon>Tracheophyta</taxon>
        <taxon>Spermatophyta</taxon>
        <taxon>Magnoliopsida</taxon>
        <taxon>eudicotyledons</taxon>
        <taxon>Gunneridae</taxon>
        <taxon>Pentapetalae</taxon>
        <taxon>rosids</taxon>
        <taxon>fabids</taxon>
        <taxon>Fagales</taxon>
        <taxon>Fagaceae</taxon>
        <taxon>Quercus</taxon>
    </lineage>
</organism>